<dbReference type="Gene3D" id="3.20.20.300">
    <property type="entry name" value="Glycoside hydrolase, family 3, N-terminal domain"/>
    <property type="match status" value="1"/>
</dbReference>
<dbReference type="SUPFAM" id="SSF52279">
    <property type="entry name" value="Beta-D-glucan exohydrolase, C-terminal domain"/>
    <property type="match status" value="1"/>
</dbReference>
<dbReference type="GO" id="GO:0008422">
    <property type="term" value="F:beta-glucosidase activity"/>
    <property type="evidence" value="ECO:0007669"/>
    <property type="project" value="UniProtKB-EC"/>
</dbReference>
<dbReference type="RefSeq" id="WP_109627364.1">
    <property type="nucleotide sequence ID" value="NZ_JANKBI010000006.1"/>
</dbReference>
<reference evidence="10 11" key="1">
    <citation type="submission" date="2018-05" db="EMBL/GenBank/DDBJ databases">
        <authorList>
            <person name="Goeker M."/>
            <person name="Huntemann M."/>
            <person name="Clum A."/>
            <person name="Pillay M."/>
            <person name="Palaniappan K."/>
            <person name="Varghese N."/>
            <person name="Mikhailova N."/>
            <person name="Stamatis D."/>
            <person name="Reddy T."/>
            <person name="Daum C."/>
            <person name="Shapiro N."/>
            <person name="Ivanova N."/>
            <person name="Kyrpides N."/>
            <person name="Woyke T."/>
        </authorList>
    </citation>
    <scope>NUCLEOTIDE SEQUENCE [LARGE SCALE GENOMIC DNA]</scope>
    <source>
        <strain evidence="10 11">DSM 26524</strain>
    </source>
</reference>
<accession>A0AB73T2R5</accession>
<keyword evidence="4" id="KW-0732">Signal</keyword>
<feature type="domain" description="Glycoside hydrolase family 3 N-terminal" evidence="8">
    <location>
        <begin position="114"/>
        <end position="417"/>
    </location>
</feature>
<evidence type="ECO:0000256" key="6">
    <source>
        <dbReference type="ARBA" id="ARBA00023295"/>
    </source>
</evidence>
<keyword evidence="11" id="KW-1185">Reference proteome</keyword>
<proteinExistence type="inferred from homology"/>
<dbReference type="InterPro" id="IPR001764">
    <property type="entry name" value="Glyco_hydro_3_N"/>
</dbReference>
<evidence type="ECO:0000256" key="1">
    <source>
        <dbReference type="ARBA" id="ARBA00000448"/>
    </source>
</evidence>
<evidence type="ECO:0000313" key="10">
    <source>
        <dbReference type="EMBL" id="PWJ74681.1"/>
    </source>
</evidence>
<dbReference type="InterPro" id="IPR017853">
    <property type="entry name" value="GH"/>
</dbReference>
<evidence type="ECO:0000256" key="4">
    <source>
        <dbReference type="ARBA" id="ARBA00022729"/>
    </source>
</evidence>
<keyword evidence="5" id="KW-0378">Hydrolase</keyword>
<dbReference type="Gene3D" id="3.40.50.1700">
    <property type="entry name" value="Glycoside hydrolase family 3 C-terminal domain"/>
    <property type="match status" value="1"/>
</dbReference>
<dbReference type="InterPro" id="IPR051915">
    <property type="entry name" value="Cellulose_Degrad_GH3"/>
</dbReference>
<comment type="catalytic activity">
    <reaction evidence="1">
        <text>Hydrolysis of terminal, non-reducing beta-D-glucosyl residues with release of beta-D-glucose.</text>
        <dbReference type="EC" id="3.2.1.21"/>
    </reaction>
</comment>
<dbReference type="GO" id="GO:0009251">
    <property type="term" value="P:glucan catabolic process"/>
    <property type="evidence" value="ECO:0007669"/>
    <property type="project" value="TreeGrafter"/>
</dbReference>
<feature type="region of interest" description="Disordered" evidence="7">
    <location>
        <begin position="160"/>
        <end position="183"/>
    </location>
</feature>
<evidence type="ECO:0000259" key="9">
    <source>
        <dbReference type="Pfam" id="PF01915"/>
    </source>
</evidence>
<comment type="caution">
    <text evidence="10">The sequence shown here is derived from an EMBL/GenBank/DDBJ whole genome shotgun (WGS) entry which is preliminary data.</text>
</comment>
<dbReference type="Pfam" id="PF01915">
    <property type="entry name" value="Glyco_hydro_3_C"/>
    <property type="match status" value="1"/>
</dbReference>
<dbReference type="EC" id="3.2.1.21" evidence="3"/>
<dbReference type="InterPro" id="IPR036881">
    <property type="entry name" value="Glyco_hydro_3_C_sf"/>
</dbReference>
<dbReference type="SUPFAM" id="SSF51445">
    <property type="entry name" value="(Trans)glycosidases"/>
    <property type="match status" value="1"/>
</dbReference>
<protein>
    <recommendedName>
        <fullName evidence="3">beta-glucosidase</fullName>
        <ecNumber evidence="3">3.2.1.21</ecNumber>
    </recommendedName>
</protein>
<dbReference type="AlphaFoldDB" id="A0AB73T2R5"/>
<sequence length="734" mass="81497">MHIKEQSEKDGICRIVLDNGRTLAYSAGSGVSVIERDGFYFKDLEKSGELLPYEDWRLPPWERAKDLAGRLTVEEIAGLMLYSPHQAVPPAKGGPFGGSFGGRPFWESGNQPWELSDEQKEYLSEEHIRHILLMTVENAEVSARWSNELQKVAESLPHGIPVNLSSDPRSGARESGAEFKSAGQDVSKWPEGLGFAACFDTEVVSDFAKTASREYRALGITTALGPQIDLCTDPRWMRFADTFGEEAEKTKEMTKAYCDGMQTTPGAPDGWGAESVNTMVKHWPGGGTGEGGRDAHYAFGRYAVYPGGNFEMHQKPFTEAAFCLDGPTKYAASVMPYYTVSWGEDKKNGKNVGNSYSEYMIRDLLREKYGYQGVVCTDWGITQDPDARIDSFGSRCYGMEDVTEAERCLCAIMNGVDQFGGNSRMEPVIQACKLGCEKYGEEAMRQRMELSAARLLKNIFQCGLFEDPYLEPEKSARIVGCREFVRKGYQAQLKSVVLLKNKDCLPLARGIKVYIPERRIKASKGFFRQDIPEHTEDPAAADVISKYAVRVSDPGEADAAVVFIESPQCNPYSEEDAAAGGNGYLPITLQYRPYTAVNARAVSIAGGDPREKFENRSYRGKTNTSYNEADLDNILECRKAMGDKPVIVCAALSNPMVMHEFEKQTDAILVEFGVSKSAVLDILFGEYSPTGRLPVQIPRDMETVEEQCEDLPLDMVPYKDSEGNTYDYGFGMSY</sequence>
<dbReference type="EMBL" id="QGGY01000008">
    <property type="protein sequence ID" value="PWJ74681.1"/>
    <property type="molecule type" value="Genomic_DNA"/>
</dbReference>
<dbReference type="PRINTS" id="PR00133">
    <property type="entry name" value="GLHYDRLASE3"/>
</dbReference>
<evidence type="ECO:0000259" key="8">
    <source>
        <dbReference type="Pfam" id="PF00933"/>
    </source>
</evidence>
<gene>
    <name evidence="10" type="ORF">C7383_108111</name>
</gene>
<evidence type="ECO:0000256" key="2">
    <source>
        <dbReference type="ARBA" id="ARBA00005336"/>
    </source>
</evidence>
<feature type="domain" description="Glycoside hydrolase family 3 C-terminal" evidence="9">
    <location>
        <begin position="496"/>
        <end position="734"/>
    </location>
</feature>
<name>A0AB73T2R5_9FIRM</name>
<organism evidence="10 11">
    <name type="scientific">Murimonas intestini</name>
    <dbReference type="NCBI Taxonomy" id="1337051"/>
    <lineage>
        <taxon>Bacteria</taxon>
        <taxon>Bacillati</taxon>
        <taxon>Bacillota</taxon>
        <taxon>Clostridia</taxon>
        <taxon>Lachnospirales</taxon>
        <taxon>Lachnospiraceae</taxon>
        <taxon>Murimonas</taxon>
    </lineage>
</organism>
<dbReference type="Pfam" id="PF00933">
    <property type="entry name" value="Glyco_hydro_3"/>
    <property type="match status" value="1"/>
</dbReference>
<dbReference type="PANTHER" id="PTHR30620:SF16">
    <property type="entry name" value="LYSOSOMAL BETA GLUCOSIDASE"/>
    <property type="match status" value="1"/>
</dbReference>
<evidence type="ECO:0000313" key="11">
    <source>
        <dbReference type="Proteomes" id="UP000245412"/>
    </source>
</evidence>
<comment type="similarity">
    <text evidence="2">Belongs to the glycosyl hydrolase 3 family.</text>
</comment>
<evidence type="ECO:0000256" key="3">
    <source>
        <dbReference type="ARBA" id="ARBA00012744"/>
    </source>
</evidence>
<evidence type="ECO:0000256" key="7">
    <source>
        <dbReference type="SAM" id="MobiDB-lite"/>
    </source>
</evidence>
<evidence type="ECO:0000256" key="5">
    <source>
        <dbReference type="ARBA" id="ARBA00022801"/>
    </source>
</evidence>
<dbReference type="PANTHER" id="PTHR30620">
    <property type="entry name" value="PERIPLASMIC BETA-GLUCOSIDASE-RELATED"/>
    <property type="match status" value="1"/>
</dbReference>
<dbReference type="Proteomes" id="UP000245412">
    <property type="component" value="Unassembled WGS sequence"/>
</dbReference>
<keyword evidence="6" id="KW-0326">Glycosidase</keyword>
<dbReference type="InterPro" id="IPR036962">
    <property type="entry name" value="Glyco_hydro_3_N_sf"/>
</dbReference>
<dbReference type="InterPro" id="IPR002772">
    <property type="entry name" value="Glyco_hydro_3_C"/>
</dbReference>